<evidence type="ECO:0008006" key="3">
    <source>
        <dbReference type="Google" id="ProtNLM"/>
    </source>
</evidence>
<protein>
    <recommendedName>
        <fullName evidence="3">Leucine-rich repeat-containing N-terminal plant-type domain-containing protein</fullName>
    </recommendedName>
</protein>
<sequence length="61" mass="6971">MTSDPAKRLGFWRGHDCCQWSGATCDNQSCHVVKLNLRNAFIKDNENFIWCVPLGESAHFD</sequence>
<keyword evidence="2" id="KW-1185">Reference proteome</keyword>
<dbReference type="Proteomes" id="UP000015105">
    <property type="component" value="Chromosome 5D"/>
</dbReference>
<reference evidence="2" key="2">
    <citation type="journal article" date="2017" name="Nat. Plants">
        <title>The Aegilops tauschii genome reveals multiple impacts of transposons.</title>
        <authorList>
            <person name="Zhao G."/>
            <person name="Zou C."/>
            <person name="Li K."/>
            <person name="Wang K."/>
            <person name="Li T."/>
            <person name="Gao L."/>
            <person name="Zhang X."/>
            <person name="Wang H."/>
            <person name="Yang Z."/>
            <person name="Liu X."/>
            <person name="Jiang W."/>
            <person name="Mao L."/>
            <person name="Kong X."/>
            <person name="Jiao Y."/>
            <person name="Jia J."/>
        </authorList>
    </citation>
    <scope>NUCLEOTIDE SEQUENCE [LARGE SCALE GENOMIC DNA]</scope>
    <source>
        <strain evidence="2">cv. AL8/78</strain>
    </source>
</reference>
<dbReference type="Gramene" id="AET5Gv20811200.3">
    <property type="protein sequence ID" value="AET5Gv20811200.3"/>
    <property type="gene ID" value="AET5Gv20811200"/>
</dbReference>
<reference evidence="2" key="1">
    <citation type="journal article" date="2014" name="Science">
        <title>Ancient hybridizations among the ancestral genomes of bread wheat.</title>
        <authorList>
            <consortium name="International Wheat Genome Sequencing Consortium,"/>
            <person name="Marcussen T."/>
            <person name="Sandve S.R."/>
            <person name="Heier L."/>
            <person name="Spannagl M."/>
            <person name="Pfeifer M."/>
            <person name="Jakobsen K.S."/>
            <person name="Wulff B.B."/>
            <person name="Steuernagel B."/>
            <person name="Mayer K.F."/>
            <person name="Olsen O.A."/>
        </authorList>
    </citation>
    <scope>NUCLEOTIDE SEQUENCE [LARGE SCALE GENOMIC DNA]</scope>
    <source>
        <strain evidence="2">cv. AL8/78</strain>
    </source>
</reference>
<organism evidence="1 2">
    <name type="scientific">Aegilops tauschii subsp. strangulata</name>
    <name type="common">Goatgrass</name>
    <dbReference type="NCBI Taxonomy" id="200361"/>
    <lineage>
        <taxon>Eukaryota</taxon>
        <taxon>Viridiplantae</taxon>
        <taxon>Streptophyta</taxon>
        <taxon>Embryophyta</taxon>
        <taxon>Tracheophyta</taxon>
        <taxon>Spermatophyta</taxon>
        <taxon>Magnoliopsida</taxon>
        <taxon>Liliopsida</taxon>
        <taxon>Poales</taxon>
        <taxon>Poaceae</taxon>
        <taxon>BOP clade</taxon>
        <taxon>Pooideae</taxon>
        <taxon>Triticodae</taxon>
        <taxon>Triticeae</taxon>
        <taxon>Triticinae</taxon>
        <taxon>Aegilops</taxon>
    </lineage>
</organism>
<dbReference type="EnsemblPlants" id="AET5Gv20811200.3">
    <property type="protein sequence ID" value="AET5Gv20811200.3"/>
    <property type="gene ID" value="AET5Gv20811200"/>
</dbReference>
<reference evidence="1" key="3">
    <citation type="journal article" date="2017" name="Nature">
        <title>Genome sequence of the progenitor of the wheat D genome Aegilops tauschii.</title>
        <authorList>
            <person name="Luo M.C."/>
            <person name="Gu Y.Q."/>
            <person name="Puiu D."/>
            <person name="Wang H."/>
            <person name="Twardziok S.O."/>
            <person name="Deal K.R."/>
            <person name="Huo N."/>
            <person name="Zhu T."/>
            <person name="Wang L."/>
            <person name="Wang Y."/>
            <person name="McGuire P.E."/>
            <person name="Liu S."/>
            <person name="Long H."/>
            <person name="Ramasamy R.K."/>
            <person name="Rodriguez J.C."/>
            <person name="Van S.L."/>
            <person name="Yuan L."/>
            <person name="Wang Z."/>
            <person name="Xia Z."/>
            <person name="Xiao L."/>
            <person name="Anderson O.D."/>
            <person name="Ouyang S."/>
            <person name="Liang Y."/>
            <person name="Zimin A.V."/>
            <person name="Pertea G."/>
            <person name="Qi P."/>
            <person name="Bennetzen J.L."/>
            <person name="Dai X."/>
            <person name="Dawson M.W."/>
            <person name="Muller H.G."/>
            <person name="Kugler K."/>
            <person name="Rivarola-Duarte L."/>
            <person name="Spannagl M."/>
            <person name="Mayer K.F.X."/>
            <person name="Lu F.H."/>
            <person name="Bevan M.W."/>
            <person name="Leroy P."/>
            <person name="Li P."/>
            <person name="You F.M."/>
            <person name="Sun Q."/>
            <person name="Liu Z."/>
            <person name="Lyons E."/>
            <person name="Wicker T."/>
            <person name="Salzberg S.L."/>
            <person name="Devos K.M."/>
            <person name="Dvorak J."/>
        </authorList>
    </citation>
    <scope>NUCLEOTIDE SEQUENCE [LARGE SCALE GENOMIC DNA]</scope>
    <source>
        <strain evidence="1">cv. AL8/78</strain>
    </source>
</reference>
<reference evidence="1" key="4">
    <citation type="submission" date="2019-03" db="UniProtKB">
        <authorList>
            <consortium name="EnsemblPlants"/>
        </authorList>
    </citation>
    <scope>IDENTIFICATION</scope>
</reference>
<evidence type="ECO:0000313" key="2">
    <source>
        <dbReference type="Proteomes" id="UP000015105"/>
    </source>
</evidence>
<accession>A0A453LJX3</accession>
<reference evidence="1" key="5">
    <citation type="journal article" date="2021" name="G3 (Bethesda)">
        <title>Aegilops tauschii genome assembly Aet v5.0 features greater sequence contiguity and improved annotation.</title>
        <authorList>
            <person name="Wang L."/>
            <person name="Zhu T."/>
            <person name="Rodriguez J.C."/>
            <person name="Deal K.R."/>
            <person name="Dubcovsky J."/>
            <person name="McGuire P.E."/>
            <person name="Lux T."/>
            <person name="Spannagl M."/>
            <person name="Mayer K.F.X."/>
            <person name="Baldrich P."/>
            <person name="Meyers B.C."/>
            <person name="Huo N."/>
            <person name="Gu Y.Q."/>
            <person name="Zhou H."/>
            <person name="Devos K.M."/>
            <person name="Bennetzen J.L."/>
            <person name="Unver T."/>
            <person name="Budak H."/>
            <person name="Gulick P.J."/>
            <person name="Galiba G."/>
            <person name="Kalapos B."/>
            <person name="Nelson D.R."/>
            <person name="Li P."/>
            <person name="You F.M."/>
            <person name="Luo M.C."/>
            <person name="Dvorak J."/>
        </authorList>
    </citation>
    <scope>NUCLEOTIDE SEQUENCE [LARGE SCALE GENOMIC DNA]</scope>
    <source>
        <strain evidence="1">cv. AL8/78</strain>
    </source>
</reference>
<dbReference type="InterPro" id="IPR032675">
    <property type="entry name" value="LRR_dom_sf"/>
</dbReference>
<proteinExistence type="predicted"/>
<dbReference type="Gene3D" id="3.80.10.10">
    <property type="entry name" value="Ribonuclease Inhibitor"/>
    <property type="match status" value="1"/>
</dbReference>
<evidence type="ECO:0000313" key="1">
    <source>
        <dbReference type="EnsemblPlants" id="AET5Gv20811200.3"/>
    </source>
</evidence>
<dbReference type="AlphaFoldDB" id="A0A453LJX3"/>
<name>A0A453LJX3_AEGTS</name>